<dbReference type="AlphaFoldDB" id="A0A0T5YSQ4"/>
<organism evidence="1 4">
    <name type="scientific">endosymbiont of Ridgeia piscesae</name>
    <dbReference type="NCBI Taxonomy" id="54398"/>
    <lineage>
        <taxon>Bacteria</taxon>
        <taxon>Pseudomonadati</taxon>
        <taxon>Pseudomonadota</taxon>
        <taxon>Gammaproteobacteria</taxon>
        <taxon>sulfur-oxidizing symbionts</taxon>
    </lineage>
</organism>
<evidence type="ECO:0000313" key="2">
    <source>
        <dbReference type="EMBL" id="KRT57480.1"/>
    </source>
</evidence>
<name>A0A0T5YSQ4_9GAMM</name>
<dbReference type="Proteomes" id="UP000051276">
    <property type="component" value="Unassembled WGS sequence"/>
</dbReference>
<evidence type="ECO:0000313" key="4">
    <source>
        <dbReference type="Proteomes" id="UP000051634"/>
    </source>
</evidence>
<dbReference type="Proteomes" id="UP000051634">
    <property type="component" value="Unassembled WGS sequence"/>
</dbReference>
<evidence type="ECO:0000313" key="3">
    <source>
        <dbReference type="Proteomes" id="UP000051276"/>
    </source>
</evidence>
<protein>
    <submittedName>
        <fullName evidence="1">Uncharacterized protein</fullName>
    </submittedName>
</protein>
<keyword evidence="4" id="KW-1185">Reference proteome</keyword>
<proteinExistence type="predicted"/>
<reference evidence="3 4" key="1">
    <citation type="submission" date="2015-11" db="EMBL/GenBank/DDBJ databases">
        <title>The genome of Candidatus Endoriftia persephone in Ridgeia piscesae and population structure of the North Eastern Pacific vestimentiferan symbionts.</title>
        <authorList>
            <person name="Perez M."/>
            <person name="Juniper K.S."/>
        </authorList>
    </citation>
    <scope>NUCLEOTIDE SEQUENCE [LARGE SCALE GENOMIC DNA]</scope>
    <source>
        <strain evidence="2">Ind10</strain>
        <strain evidence="1">Ind11</strain>
    </source>
</reference>
<sequence length="58" mass="6739">MVVLHRNERFMTVLLQTTLGEAGCKRWETLYLFTQQTKEPLIESPFSMNFLSCESALV</sequence>
<dbReference type="STRING" id="54398.Ga0074115_106117"/>
<comment type="caution">
    <text evidence="1">The sequence shown here is derived from an EMBL/GenBank/DDBJ whole genome shotgun (WGS) entry which is preliminary data.</text>
</comment>
<dbReference type="EMBL" id="LMXI01000531">
    <property type="protein sequence ID" value="KRT57480.1"/>
    <property type="molecule type" value="Genomic_DNA"/>
</dbReference>
<dbReference type="EMBL" id="LDXT01000097">
    <property type="protein sequence ID" value="KRT53561.1"/>
    <property type="molecule type" value="Genomic_DNA"/>
</dbReference>
<evidence type="ECO:0000313" key="1">
    <source>
        <dbReference type="EMBL" id="KRT53561.1"/>
    </source>
</evidence>
<accession>A0A0T5YSQ4</accession>
<gene>
    <name evidence="1" type="ORF">Ga0074115_106117</name>
    <name evidence="2" type="ORF">Ga0076813_11634</name>
</gene>